<dbReference type="PANTHER" id="PTHR35011:SF2">
    <property type="entry name" value="2,3-DIKETO-L-GULONATE TRAP TRANSPORTER SMALL PERMEASE PROTEIN YIAM"/>
    <property type="match status" value="1"/>
</dbReference>
<keyword evidence="3" id="KW-1003">Cell membrane</keyword>
<feature type="transmembrane region" description="Helical" evidence="9">
    <location>
        <begin position="20"/>
        <end position="38"/>
    </location>
</feature>
<comment type="subcellular location">
    <subcellularLocation>
        <location evidence="1 9">Cell inner membrane</location>
        <topology evidence="1 9">Multi-pass membrane protein</topology>
    </subcellularLocation>
</comment>
<keyword evidence="7 9" id="KW-0472">Membrane</keyword>
<evidence type="ECO:0000256" key="7">
    <source>
        <dbReference type="ARBA" id="ARBA00023136"/>
    </source>
</evidence>
<keyword evidence="5 9" id="KW-0812">Transmembrane</keyword>
<dbReference type="InterPro" id="IPR055348">
    <property type="entry name" value="DctQ"/>
</dbReference>
<feature type="transmembrane region" description="Helical" evidence="9">
    <location>
        <begin position="130"/>
        <end position="149"/>
    </location>
</feature>
<keyword evidence="2 9" id="KW-0813">Transport</keyword>
<evidence type="ECO:0000256" key="5">
    <source>
        <dbReference type="ARBA" id="ARBA00022692"/>
    </source>
</evidence>
<feature type="domain" description="Tripartite ATP-independent periplasmic transporters DctQ component" evidence="10">
    <location>
        <begin position="26"/>
        <end position="156"/>
    </location>
</feature>
<evidence type="ECO:0000259" key="10">
    <source>
        <dbReference type="Pfam" id="PF04290"/>
    </source>
</evidence>
<keyword evidence="4 9" id="KW-0997">Cell inner membrane</keyword>
<dbReference type="AlphaFoldDB" id="D0I9P9"/>
<gene>
    <name evidence="11" type="ORF">VHA_002186</name>
</gene>
<evidence type="ECO:0000256" key="6">
    <source>
        <dbReference type="ARBA" id="ARBA00022989"/>
    </source>
</evidence>
<dbReference type="InterPro" id="IPR007387">
    <property type="entry name" value="TRAP_DctQ"/>
</dbReference>
<dbReference type="eggNOG" id="COG3090">
    <property type="taxonomic scope" value="Bacteria"/>
</dbReference>
<evidence type="ECO:0000256" key="9">
    <source>
        <dbReference type="RuleBase" id="RU369079"/>
    </source>
</evidence>
<organism evidence="11 12">
    <name type="scientific">Grimontia hollisae CIP 101886</name>
    <dbReference type="NCBI Taxonomy" id="675812"/>
    <lineage>
        <taxon>Bacteria</taxon>
        <taxon>Pseudomonadati</taxon>
        <taxon>Pseudomonadota</taxon>
        <taxon>Gammaproteobacteria</taxon>
        <taxon>Vibrionales</taxon>
        <taxon>Vibrionaceae</taxon>
        <taxon>Grimontia</taxon>
    </lineage>
</organism>
<dbReference type="EMBL" id="ADAQ01000012">
    <property type="protein sequence ID" value="EEY71764.1"/>
    <property type="molecule type" value="Genomic_DNA"/>
</dbReference>
<dbReference type="GO" id="GO:0022857">
    <property type="term" value="F:transmembrane transporter activity"/>
    <property type="evidence" value="ECO:0007669"/>
    <property type="project" value="UniProtKB-UniRule"/>
</dbReference>
<dbReference type="GO" id="GO:0005886">
    <property type="term" value="C:plasma membrane"/>
    <property type="evidence" value="ECO:0007669"/>
    <property type="project" value="UniProtKB-SubCell"/>
</dbReference>
<name>D0I9P9_GRIHO</name>
<keyword evidence="6 9" id="KW-1133">Transmembrane helix</keyword>
<evidence type="ECO:0000256" key="8">
    <source>
        <dbReference type="ARBA" id="ARBA00038436"/>
    </source>
</evidence>
<evidence type="ECO:0000256" key="2">
    <source>
        <dbReference type="ARBA" id="ARBA00022448"/>
    </source>
</evidence>
<evidence type="ECO:0000256" key="4">
    <source>
        <dbReference type="ARBA" id="ARBA00022519"/>
    </source>
</evidence>
<sequence length="173" mass="19970">MRVMNLLKHIDENGERWLLLFFYTTIVITIAMEVLRRFVFSYSSIWGEEVARYAFIYLAWIGASAAVRERAHIRIDVLLHYLPNRGKAFVYLVGDIATFIVAVFALYWSIHPIEVSIKFGSVTHGLGVSQAWFLAAVPLGFSMMIFRLVQSMYRDIHSLTRNTPVFEGNKLFD</sequence>
<proteinExistence type="inferred from homology"/>
<feature type="transmembrane region" description="Helical" evidence="9">
    <location>
        <begin position="88"/>
        <end position="110"/>
    </location>
</feature>
<reference evidence="11 12" key="1">
    <citation type="submission" date="2009-10" db="EMBL/GenBank/DDBJ databases">
        <authorList>
            <consortium name="Los Alamos National Laboratory (LANL)"/>
            <consortium name="National Microbial Pathogen Data Resource (NMPDR)"/>
            <person name="Saunders E.H."/>
            <person name="Munk A.C."/>
            <person name="Tapia R."/>
            <person name="Green L."/>
            <person name="Rogers Y."/>
            <person name="Detter J.C."/>
            <person name="Bruce D."/>
            <person name="Brettin T.S."/>
            <person name="Colwell R.R."/>
            <person name="Huq A."/>
            <person name="Grim C.J."/>
            <person name="Hasan N.A."/>
            <person name="Bartels D."/>
            <person name="Vonstein V."/>
        </authorList>
    </citation>
    <scope>NUCLEOTIDE SEQUENCE [LARGE SCALE GENOMIC DNA]</scope>
    <source>
        <strain evidence="11 12">CIP 101886</strain>
    </source>
</reference>
<dbReference type="GO" id="GO:0015740">
    <property type="term" value="P:C4-dicarboxylate transport"/>
    <property type="evidence" value="ECO:0007669"/>
    <property type="project" value="TreeGrafter"/>
</dbReference>
<evidence type="ECO:0000313" key="12">
    <source>
        <dbReference type="Proteomes" id="UP000003604"/>
    </source>
</evidence>
<feature type="transmembrane region" description="Helical" evidence="9">
    <location>
        <begin position="50"/>
        <end position="67"/>
    </location>
</feature>
<comment type="subunit">
    <text evidence="9">The complex comprises the extracytoplasmic solute receptor protein and the two transmembrane proteins.</text>
</comment>
<evidence type="ECO:0000256" key="1">
    <source>
        <dbReference type="ARBA" id="ARBA00004429"/>
    </source>
</evidence>
<evidence type="ECO:0000313" key="11">
    <source>
        <dbReference type="EMBL" id="EEY71764.1"/>
    </source>
</evidence>
<dbReference type="Proteomes" id="UP000003604">
    <property type="component" value="Unassembled WGS sequence"/>
</dbReference>
<comment type="caution">
    <text evidence="11">The sequence shown here is derived from an EMBL/GenBank/DDBJ whole genome shotgun (WGS) entry which is preliminary data.</text>
</comment>
<dbReference type="OrthoDB" id="9814265at2"/>
<keyword evidence="12" id="KW-1185">Reference proteome</keyword>
<dbReference type="Pfam" id="PF04290">
    <property type="entry name" value="DctQ"/>
    <property type="match status" value="1"/>
</dbReference>
<dbReference type="PANTHER" id="PTHR35011">
    <property type="entry name" value="2,3-DIKETO-L-GULONATE TRAP TRANSPORTER SMALL PERMEASE PROTEIN YIAM"/>
    <property type="match status" value="1"/>
</dbReference>
<protein>
    <recommendedName>
        <fullName evidence="9">TRAP transporter small permease protein</fullName>
    </recommendedName>
</protein>
<evidence type="ECO:0000256" key="3">
    <source>
        <dbReference type="ARBA" id="ARBA00022475"/>
    </source>
</evidence>
<accession>D0I9P9</accession>
<comment type="function">
    <text evidence="9">Part of the tripartite ATP-independent periplasmic (TRAP) transport system.</text>
</comment>
<comment type="similarity">
    <text evidence="8 9">Belongs to the TRAP transporter small permease family.</text>
</comment>